<dbReference type="SMART" id="SM00449">
    <property type="entry name" value="SPRY"/>
    <property type="match status" value="2"/>
</dbReference>
<feature type="compositionally biased region" description="Polar residues" evidence="3">
    <location>
        <begin position="560"/>
        <end position="575"/>
    </location>
</feature>
<dbReference type="InterPro" id="IPR015940">
    <property type="entry name" value="UBA"/>
</dbReference>
<keyword evidence="8" id="KW-1185">Reference proteome</keyword>
<evidence type="ECO:0000256" key="2">
    <source>
        <dbReference type="PROSITE-ProRule" id="PRU00104"/>
    </source>
</evidence>
<feature type="domain" description="HECT" evidence="6">
    <location>
        <begin position="3258"/>
        <end position="3428"/>
    </location>
</feature>
<dbReference type="Gene3D" id="2.60.120.920">
    <property type="match status" value="3"/>
</dbReference>
<proteinExistence type="predicted"/>
<dbReference type="CDD" id="cd11709">
    <property type="entry name" value="SPRY"/>
    <property type="match status" value="2"/>
</dbReference>
<feature type="compositionally biased region" description="Low complexity" evidence="3">
    <location>
        <begin position="1322"/>
        <end position="1340"/>
    </location>
</feature>
<dbReference type="InterPro" id="IPR013320">
    <property type="entry name" value="ConA-like_dom_sf"/>
</dbReference>
<feature type="compositionally biased region" description="Low complexity" evidence="3">
    <location>
        <begin position="1190"/>
        <end position="1199"/>
    </location>
</feature>
<feature type="region of interest" description="Disordered" evidence="3">
    <location>
        <begin position="2261"/>
        <end position="2360"/>
    </location>
</feature>
<evidence type="ECO:0000259" key="4">
    <source>
        <dbReference type="PROSITE" id="PS50030"/>
    </source>
</evidence>
<dbReference type="Proteomes" id="UP001165122">
    <property type="component" value="Unassembled WGS sequence"/>
</dbReference>
<dbReference type="PANTHER" id="PTHR46654:SF1">
    <property type="entry name" value="E3 UBIQUITIN-PROTEIN LIGASE HECTD3"/>
    <property type="match status" value="1"/>
</dbReference>
<dbReference type="GO" id="GO:0004842">
    <property type="term" value="F:ubiquitin-protein transferase activity"/>
    <property type="evidence" value="ECO:0007669"/>
    <property type="project" value="InterPro"/>
</dbReference>
<feature type="domain" description="HECT" evidence="6">
    <location>
        <begin position="3107"/>
        <end position="3214"/>
    </location>
</feature>
<gene>
    <name evidence="7" type="ORF">TrLO_g359</name>
</gene>
<feature type="compositionally biased region" description="Basic and acidic residues" evidence="3">
    <location>
        <begin position="1247"/>
        <end position="1258"/>
    </location>
</feature>
<dbReference type="SUPFAM" id="SSF46934">
    <property type="entry name" value="UBA-like"/>
    <property type="match status" value="1"/>
</dbReference>
<feature type="compositionally biased region" description="Acidic residues" evidence="3">
    <location>
        <begin position="1387"/>
        <end position="1413"/>
    </location>
</feature>
<dbReference type="SUPFAM" id="SSF49899">
    <property type="entry name" value="Concanavalin A-like lectins/glucanases"/>
    <property type="match status" value="3"/>
</dbReference>
<feature type="compositionally biased region" description="Pro residues" evidence="3">
    <location>
        <begin position="1272"/>
        <end position="1291"/>
    </location>
</feature>
<feature type="domain" description="UBA" evidence="4">
    <location>
        <begin position="1408"/>
        <end position="1450"/>
    </location>
</feature>
<feature type="region of interest" description="Disordered" evidence="3">
    <location>
        <begin position="1186"/>
        <end position="1208"/>
    </location>
</feature>
<feature type="compositionally biased region" description="Polar residues" evidence="3">
    <location>
        <begin position="2415"/>
        <end position="2431"/>
    </location>
</feature>
<feature type="compositionally biased region" description="Pro residues" evidence="3">
    <location>
        <begin position="417"/>
        <end position="432"/>
    </location>
</feature>
<evidence type="ECO:0000313" key="7">
    <source>
        <dbReference type="EMBL" id="GMI05824.1"/>
    </source>
</evidence>
<evidence type="ECO:0000313" key="8">
    <source>
        <dbReference type="Proteomes" id="UP001165122"/>
    </source>
</evidence>
<dbReference type="InterPro" id="IPR043136">
    <property type="entry name" value="B30.2/SPRY_sf"/>
</dbReference>
<dbReference type="PROSITE" id="PS50030">
    <property type="entry name" value="UBA"/>
    <property type="match status" value="1"/>
</dbReference>
<dbReference type="Gene3D" id="1.10.8.10">
    <property type="entry name" value="DNA helicase RuvA subunit, C-terminal domain"/>
    <property type="match status" value="1"/>
</dbReference>
<dbReference type="PANTHER" id="PTHR46654">
    <property type="entry name" value="E3 UBIQUITIN-PROTEIN LIGASE HECTD3"/>
    <property type="match status" value="1"/>
</dbReference>
<feature type="compositionally biased region" description="Pro residues" evidence="3">
    <location>
        <begin position="1312"/>
        <end position="1321"/>
    </location>
</feature>
<dbReference type="InterPro" id="IPR000569">
    <property type="entry name" value="HECT_dom"/>
</dbReference>
<feature type="region of interest" description="Disordered" evidence="3">
    <location>
        <begin position="787"/>
        <end position="814"/>
    </location>
</feature>
<evidence type="ECO:0000259" key="5">
    <source>
        <dbReference type="PROSITE" id="PS50188"/>
    </source>
</evidence>
<dbReference type="InterPro" id="IPR009060">
    <property type="entry name" value="UBA-like_sf"/>
</dbReference>
<dbReference type="SMART" id="SM00165">
    <property type="entry name" value="UBA"/>
    <property type="match status" value="2"/>
</dbReference>
<dbReference type="OrthoDB" id="239701at2759"/>
<feature type="region of interest" description="Disordered" evidence="3">
    <location>
        <begin position="1458"/>
        <end position="1501"/>
    </location>
</feature>
<feature type="compositionally biased region" description="Basic and acidic residues" evidence="3">
    <location>
        <begin position="2262"/>
        <end position="2275"/>
    </location>
</feature>
<feature type="region of interest" description="Disordered" evidence="3">
    <location>
        <begin position="1247"/>
        <end position="1421"/>
    </location>
</feature>
<comment type="caution">
    <text evidence="2">Lacks conserved residue(s) required for the propagation of feature annotation.</text>
</comment>
<feature type="compositionally biased region" description="Basic residues" evidence="3">
    <location>
        <begin position="793"/>
        <end position="804"/>
    </location>
</feature>
<dbReference type="InterPro" id="IPR035983">
    <property type="entry name" value="Hect_E3_ubiquitin_ligase"/>
</dbReference>
<dbReference type="EMBL" id="BRXW01000091">
    <property type="protein sequence ID" value="GMI05824.1"/>
    <property type="molecule type" value="Genomic_DNA"/>
</dbReference>
<reference evidence="8" key="1">
    <citation type="journal article" date="2023" name="Commun. Biol.">
        <title>Genome analysis of Parmales, the sister group of diatoms, reveals the evolutionary specialization of diatoms from phago-mixotrophs to photoautotrophs.</title>
        <authorList>
            <person name="Ban H."/>
            <person name="Sato S."/>
            <person name="Yoshikawa S."/>
            <person name="Yamada K."/>
            <person name="Nakamura Y."/>
            <person name="Ichinomiya M."/>
            <person name="Sato N."/>
            <person name="Blanc-Mathieu R."/>
            <person name="Endo H."/>
            <person name="Kuwata A."/>
            <person name="Ogata H."/>
        </authorList>
    </citation>
    <scope>NUCLEOTIDE SEQUENCE [LARGE SCALE GENOMIC DNA]</scope>
    <source>
        <strain evidence="8">NIES 3700</strain>
    </source>
</reference>
<feature type="domain" description="B30.2/SPRY" evidence="5">
    <location>
        <begin position="2544"/>
        <end position="2734"/>
    </location>
</feature>
<feature type="compositionally biased region" description="Basic and acidic residues" evidence="3">
    <location>
        <begin position="1369"/>
        <end position="1386"/>
    </location>
</feature>
<evidence type="ECO:0000256" key="3">
    <source>
        <dbReference type="SAM" id="MobiDB-lite"/>
    </source>
</evidence>
<feature type="compositionally biased region" description="Basic and acidic residues" evidence="3">
    <location>
        <begin position="1460"/>
        <end position="1477"/>
    </location>
</feature>
<dbReference type="Gene3D" id="3.30.2410.10">
    <property type="entry name" value="Hect, E3 ligase catalytic domain"/>
    <property type="match status" value="1"/>
</dbReference>
<feature type="region of interest" description="Disordered" evidence="3">
    <location>
        <begin position="402"/>
        <end position="438"/>
    </location>
</feature>
<feature type="compositionally biased region" description="Low complexity" evidence="3">
    <location>
        <begin position="527"/>
        <end position="537"/>
    </location>
</feature>
<dbReference type="Gene3D" id="3.90.1750.10">
    <property type="entry name" value="Hect, E3 ligase catalytic domains"/>
    <property type="match status" value="1"/>
</dbReference>
<sequence length="3428" mass="373636">MLINNDEDIIEAVARLAWEREGILSSPLKSLPPQTVLSILQSSSPISSLALYTLTSPPKSDTRPLVFEKGPSSIVTRGDEASQVSSKIWGTAVTSKEVKKGEIFKFRVQILTSSRSHVFVGCLKPPHNLSTYIGGDSSGWGCIGTGALWHNRSKVRENFNPTWTEGDSVICTIDRVKNVMSYEVVKKTGRVKGGEVDVCGECEGLKPAVGLYQKDDKVKVMEEKEGSDTWDDQLTSIYKSILNLEDEYFLKEMVLKGISRRKGWPDWVKPEAARIAQSGKKVKAKLNDTFTIKGLIGEGSITLKTTHDSLPEFEGETTIKEKSFKFKGCVEQGRVKVKVEGKEGEWYFGGEINERGMELKCEEGDLTLESKSPLPTSKESAGYIAALLVGSEEGLKETKRDQPLHPLLNGGFSSSTTPPPTPTSPTPTPTPTPGIFQRFSPEKYDLALTKLTQTTAKYSEPPQLAKDLLEARCRYLLSKKPDDRGKAIGEASDDCVAVADFVNKLQSTSGDLKSFFEEVWREAVDSSDATFDASTSTPTPPSPPPTLPPPPVDTTPSLSFPSTQPYPTTNPLSPVTTALKKHSQNITLDLKTSTYAKSTLDCILVVVSKTECEETKVASMRNLPNILKEFGGASAAPEEVIEDCFSTLTKILSHLGSTTMESLTYLNLLQVRVPQRIAARFADIVTQPRTMKLITSLKELSQDQYPTTVSGYSSNLRAYAFGAALRVAAHAAYTADGGGKDDWLSELASFVVEEIRGGTWTKSEEEELKEIATTELEKFTYTKDKKSKEEKSSKKKKKQLKKRPPSLSSEYTVSTPRQHLDHLLTLSYSLGSFPPAFKILTSDMSIWSSLLSSCGIRPFRLLRLFFSKGVECSDDVFADIVKATESEEDREEAISLARLAGKPERALLNPTPNGLRVLGGQPKKITIGSCVLLREIEGPSSPLKSSKSSSSTPQLGFGGVDIISGLLHDSLTGGIVSRVNSDSVDVVVAWRGEEGGEGEEEFVGFKEGGVTVKAAKVHNSEFCLVEEVPLTLTETAGASSKGKEILVSASAALTFQKGRILFQMLSESNRETITRIVNSESGKGSLDEQDSYRRFKIHQFCREVPELSSSSITDPDGKRILEIIRSSPNTTPTNFPEFTKPLSTDVEETVMALRSSLSLLAKKGDTVDLDAFSALLKGAAQEIGIQSKDNSGPANNNGSVSGGGGNASKSMEMALHDIAKLEDTYISTLSKIEATKKRLSAVKFMAKEEEVVEEVKKEEEEDIKEEAKTEPEPPQPPQPNPDANLPPPVPPSDMTTNVDTNTNTSNNNDSVAPPPAAPSTPAPSQTQTSTSNTDTVNSNSEETWVVTTPPSNTTTPPPTTSTEEDDEERIAMREEQEQLERERENDDHNEDEDEDEDDESRDSHGEDEDDDEGIAMSQMLEMGFPPEWCSLALRRAGGSVEAAIHFCFERGGEMDALLEEESREREERERARERRESDEDCHGEEEDEEDEGDSADESVDEETTINHLLSMGYPEKWASSGAHSAKNIAGALKWIQDNEGRLNTADGADGSEDKHFEDDTSSIADWKGSPCPLSKISGPSVVHPTNLTLSGVPGGGFASVGTSSFMMTRGKWYYECTLLTSGCMQIGWADSTYNGNSDRGDGCGDGIGSWAFDGWRCYRWHKDAIEWGTKWKKGDVIGVGCDLDNSTVSFWKNGKAEEVDMGLAFEGNSFSPSGGVFACVSFNRKESLRIALGGSHLDNDGGLKFLPPGYTGVGDYVMSVIAEQGDSVLGDFSGEDVGSELFSHSHRYNGSDASVHLGGGLLNKGSGGDGWAFRRDDVGESDKVVGDAYDASPAQKAEAQYNLELESATFKLNLVGYKLSVLYSRRLVLDLLESGGVWEGLNADQAAVLFRVVRDCCEDSMGWTGEAGAMALAAESLGLGCSGFEVSSQSGVLFHTCFRSRNVGEEEVQETVSDFAFNQGGFACLPYLKKSMAQLVKKNKEFKNQILACIKSTVMNIARVANFGEDNEEGGDRGDRDGGGLGYRGGGRGAASIGVGVGGGDIRFASWLTGLMMTVAGEDGENMAEVLFNLWSPGLLSSSMPFRLITQSHVAALLRDCEFPLPKEGVIRRWFQRLRSRVVRRLWCERASAPVYSRYLQTMIELLVVSRERMVREGEDGGFDVLGDLALDGTVPRLLPRPYLGIDDHVVTDDWLVFRGSIKIGVINDPAWEKVKGRGKGIRGMMDGGDGPPLLDVGMYVLRGDDWKEVYGEEDGWAVVEEEKVEGEKEGEGEEKIVEVVDEEEGEDEDTLGGLDEVDNMSVDAPSVGDDVSATFVGGVGGDDDNSTTSTLTAATTETESSKRRKAKQARKKKRRERKKKAKKSLEKLPLGVVVEICAYDGVLGAGRRVKWEKTGIEKVYRWGYSGLFDLTHVIPSESQTTVTRRNPRPSTSYHNAHRNGFGGGGKSNCMLKFKSCGVDKYFGVLELPDFGAGILVNCVRDGHSLRVKEERLLYGSGHTGWWERFGKGEYVAGSEHLLEIEGDDLNYGGLVGGSVFECPHLVGETGERFKVDSKMVFESCRGPDTILRLDVDKCASSICVSSDRMSCWSNSSSCRGLVYASTGFTTGQHYWECKVESGEPGSVFVGVSEKPGVDSKLTRWTGMGFVNFRATTHAGAERIYGAHYHPGDTVGVLLDCDAGRLSFFLDGMKYGEHVLCDLGAEGGSLVEGGGRSWCFYAADCTEGGFEVVSRAAGEGAEEVVLPLCREFSGGKAKVVYGGGAVVRTDVEIDLDESVNIGCLDQGEGDVFYSERRVNSCNIMRYRVKVGGGKKEDGGEEVGGKKEEEEVWGWCSGRIRGGEDELIFDEVGEREGETSREIAERVARDLKSVLGGVEGEGGEAELGEEVGRSVFEEEILDGDFGRSVRLLNLLMAASGEDSVSYLDVKQALEGVGKGADVKFIVFAGVDEKIDVRRELVRCSIILTVNKVIGRSLPLLGLRGVQENTALFGGLNGSGASEKKVLGGDWFVAKSVGDVVESVKECGLLTSTKMKFFDDVVMTTTTPTPCSHDEYEDPREIRTVKINRIKRKEDLGEGGKNTVFSQLYGEMKSWSSASFRRRYIGRGHGGQPRAWKLKFVGEGANDYGGPYRAMFDDVVEELVEGVEELVVKTENGEAGVGDDQGLMMLKPSKGFGVGGGRMTELRDEFEVNLVGSSLKLKFLGKLVGTAVRHGVPLDLKFGRLGFWNRIVKRGVEGVGEEEAVEIWKERDLLRVGQGLGGRLDDLREVKDFLEGLSAVLPTEIFPIFTGEELRTMVCGADDVAVGLLKSVVEYEGGLSEEDELVIWFWEVLEEMTTGERSAFIKFVWARTNLPSRLVDFEQPFKLQKDSKSAGKEQSVVDKYLPTASTCFFSLALPKYSGRELLREKLVLAMTSSPNMDSDFVTNASELAAGFGSS</sequence>
<keyword evidence="1 2" id="KW-0833">Ubl conjugation pathway</keyword>
<dbReference type="SMART" id="SM00119">
    <property type="entry name" value="HECTc"/>
    <property type="match status" value="1"/>
</dbReference>
<dbReference type="PROSITE" id="PS50237">
    <property type="entry name" value="HECT"/>
    <property type="match status" value="2"/>
</dbReference>
<dbReference type="PROSITE" id="PS50188">
    <property type="entry name" value="B302_SPRY"/>
    <property type="match status" value="2"/>
</dbReference>
<name>A0A9W7F9M7_9STRA</name>
<dbReference type="Pfam" id="PF00622">
    <property type="entry name" value="SPRY"/>
    <property type="match status" value="3"/>
</dbReference>
<dbReference type="InterPro" id="IPR042469">
    <property type="entry name" value="HECTD3"/>
</dbReference>
<dbReference type="InterPro" id="IPR001870">
    <property type="entry name" value="B30.2/SPRY"/>
</dbReference>
<feature type="compositionally biased region" description="Acidic residues" evidence="3">
    <location>
        <begin position="2276"/>
        <end position="2295"/>
    </location>
</feature>
<feature type="compositionally biased region" description="Basic residues" evidence="3">
    <location>
        <begin position="2339"/>
        <end position="2359"/>
    </location>
</feature>
<feature type="region of interest" description="Disordered" evidence="3">
    <location>
        <begin position="1543"/>
        <end position="1563"/>
    </location>
</feature>
<feature type="domain" description="B30.2/SPRY" evidence="5">
    <location>
        <begin position="1523"/>
        <end position="1737"/>
    </location>
</feature>
<feature type="compositionally biased region" description="Low complexity" evidence="3">
    <location>
        <begin position="2323"/>
        <end position="2335"/>
    </location>
</feature>
<comment type="caution">
    <text evidence="7">The sequence shown here is derived from an EMBL/GenBank/DDBJ whole genome shotgun (WGS) entry which is preliminary data.</text>
</comment>
<dbReference type="InterPro" id="IPR003877">
    <property type="entry name" value="SPRY_dom"/>
</dbReference>
<feature type="compositionally biased region" description="Low complexity" evidence="3">
    <location>
        <begin position="1295"/>
        <end position="1311"/>
    </location>
</feature>
<dbReference type="SUPFAM" id="SSF56204">
    <property type="entry name" value="Hect, E3 ligase catalytic domain"/>
    <property type="match status" value="1"/>
</dbReference>
<accession>A0A9W7F9M7</accession>
<feature type="region of interest" description="Disordered" evidence="3">
    <location>
        <begin position="2415"/>
        <end position="2436"/>
    </location>
</feature>
<feature type="compositionally biased region" description="Pro residues" evidence="3">
    <location>
        <begin position="538"/>
        <end position="553"/>
    </location>
</feature>
<evidence type="ECO:0000259" key="6">
    <source>
        <dbReference type="PROSITE" id="PS50237"/>
    </source>
</evidence>
<protein>
    <submittedName>
        <fullName evidence="7">Uncharacterized protein</fullName>
    </submittedName>
</protein>
<organism evidence="7 8">
    <name type="scientific">Triparma laevis f. longispina</name>
    <dbReference type="NCBI Taxonomy" id="1714387"/>
    <lineage>
        <taxon>Eukaryota</taxon>
        <taxon>Sar</taxon>
        <taxon>Stramenopiles</taxon>
        <taxon>Ochrophyta</taxon>
        <taxon>Bolidophyceae</taxon>
        <taxon>Parmales</taxon>
        <taxon>Triparmaceae</taxon>
        <taxon>Triparma</taxon>
    </lineage>
</organism>
<dbReference type="Pfam" id="PF00632">
    <property type="entry name" value="HECT"/>
    <property type="match status" value="1"/>
</dbReference>
<feature type="region of interest" description="Disordered" evidence="3">
    <location>
        <begin position="527"/>
        <end position="575"/>
    </location>
</feature>
<evidence type="ECO:0000256" key="1">
    <source>
        <dbReference type="ARBA" id="ARBA00022786"/>
    </source>
</evidence>
<feature type="active site" description="Glycyl thioester intermediate" evidence="2">
    <location>
        <position position="3381"/>
    </location>
</feature>
<feature type="compositionally biased region" description="Acidic residues" evidence="3">
    <location>
        <begin position="1478"/>
        <end position="1501"/>
    </location>
</feature>